<dbReference type="InterPro" id="IPR050491">
    <property type="entry name" value="AmpC-like"/>
</dbReference>
<evidence type="ECO:0000259" key="1">
    <source>
        <dbReference type="Pfam" id="PF00144"/>
    </source>
</evidence>
<proteinExistence type="predicted"/>
<sequence length="525" mass="58161">MKSTLIFGFGCLMAIACNSPQVERGEGVGMLSSTPGYVVPTFEDSASFYRLTEAYPVVERMFFDFAEQNHYPALSFGVIAGGTLQYSGSQGVADIETGRLATNKTLYRIASMSKSFTAMAILKLRDEGKLNLLDPVAKYLPEMKLAGRLTTDAPEINLQHLLTMSAGFPEDNPWGDRQLDVSDEQLLDLLRQGLSLSNVPGTTYEYSNLGYALLGKVIHVVSGRTYQRYITEEILIPLGMHDTKWEYTDIPVEALAWGYRWTDGTWEPEPYLHDGAYGAMGGLISSIDDFAKYVAFHLDAWPARNEPETGPVRRSSLREMHQPVRFNNLLPNATTPGGEACASATAYGYGLSWLKDCRGRVRVAHSGGLPGFGSEWRIYPEYGIGIVSFSNRTYGSPAALNAQALDTLIALADLRPRKLKASPLLEERKSALVAVLKNDWPEDMLGIFADNFFLDRSLASRKSELAELLERVGPVQRVSEIQALNQLRGSFLLECTNGNMEVYFTLNPQKEGFVQQLNLTVRGIQ</sequence>
<accession>R7ZS09</accession>
<dbReference type="PANTHER" id="PTHR46825:SF9">
    <property type="entry name" value="BETA-LACTAMASE-RELATED DOMAIN-CONTAINING PROTEIN"/>
    <property type="match status" value="1"/>
</dbReference>
<reference evidence="2 3" key="1">
    <citation type="submission" date="2013-02" db="EMBL/GenBank/DDBJ databases">
        <title>A novel strain isolated from Lonar lake, Maharashtra, India.</title>
        <authorList>
            <person name="Singh A."/>
        </authorList>
    </citation>
    <scope>NUCLEOTIDE SEQUENCE [LARGE SCALE GENOMIC DNA]</scope>
    <source>
        <strain evidence="2 3">AK24</strain>
    </source>
</reference>
<dbReference type="EMBL" id="AQHR01000073">
    <property type="protein sequence ID" value="EON76833.1"/>
    <property type="molecule type" value="Genomic_DNA"/>
</dbReference>
<dbReference type="RefSeq" id="WP_010854839.1">
    <property type="nucleotide sequence ID" value="NZ_AQHR01000073.1"/>
</dbReference>
<dbReference type="STRING" id="1232681.ADIS_2704"/>
<evidence type="ECO:0000313" key="3">
    <source>
        <dbReference type="Proteomes" id="UP000013909"/>
    </source>
</evidence>
<protein>
    <submittedName>
        <fullName evidence="2">Beta-lactamase class C and other penicillin binding protein</fullName>
    </submittedName>
</protein>
<dbReference type="AlphaFoldDB" id="R7ZS09"/>
<dbReference type="OrthoDB" id="9797709at2"/>
<name>R7ZS09_9BACT</name>
<gene>
    <name evidence="2" type="ORF">ADIS_2704</name>
</gene>
<dbReference type="PROSITE" id="PS51257">
    <property type="entry name" value="PROKAR_LIPOPROTEIN"/>
    <property type="match status" value="1"/>
</dbReference>
<keyword evidence="3" id="KW-1185">Reference proteome</keyword>
<dbReference type="PATRIC" id="fig|1288963.3.peg.2694"/>
<evidence type="ECO:0000313" key="2">
    <source>
        <dbReference type="EMBL" id="EON76833.1"/>
    </source>
</evidence>
<dbReference type="Pfam" id="PF00144">
    <property type="entry name" value="Beta-lactamase"/>
    <property type="match status" value="1"/>
</dbReference>
<dbReference type="Gene3D" id="3.40.710.10">
    <property type="entry name" value="DD-peptidase/beta-lactamase superfamily"/>
    <property type="match status" value="1"/>
</dbReference>
<feature type="domain" description="Beta-lactamase-related" evidence="1">
    <location>
        <begin position="59"/>
        <end position="402"/>
    </location>
</feature>
<dbReference type="InterPro" id="IPR012338">
    <property type="entry name" value="Beta-lactam/transpept-like"/>
</dbReference>
<dbReference type="SUPFAM" id="SSF56601">
    <property type="entry name" value="beta-lactamase/transpeptidase-like"/>
    <property type="match status" value="1"/>
</dbReference>
<organism evidence="2 3">
    <name type="scientific">Lunatimonas lonarensis</name>
    <dbReference type="NCBI Taxonomy" id="1232681"/>
    <lineage>
        <taxon>Bacteria</taxon>
        <taxon>Pseudomonadati</taxon>
        <taxon>Bacteroidota</taxon>
        <taxon>Cytophagia</taxon>
        <taxon>Cytophagales</taxon>
        <taxon>Cyclobacteriaceae</taxon>
    </lineage>
</organism>
<dbReference type="PANTHER" id="PTHR46825">
    <property type="entry name" value="D-ALANYL-D-ALANINE-CARBOXYPEPTIDASE/ENDOPEPTIDASE AMPH"/>
    <property type="match status" value="1"/>
</dbReference>
<dbReference type="InterPro" id="IPR001466">
    <property type="entry name" value="Beta-lactam-related"/>
</dbReference>
<comment type="caution">
    <text evidence="2">The sequence shown here is derived from an EMBL/GenBank/DDBJ whole genome shotgun (WGS) entry which is preliminary data.</text>
</comment>
<dbReference type="Proteomes" id="UP000013909">
    <property type="component" value="Unassembled WGS sequence"/>
</dbReference>